<dbReference type="STRING" id="1229276.DI53_0091"/>
<dbReference type="SUPFAM" id="SSF52821">
    <property type="entry name" value="Rhodanese/Cell cycle control phosphatase"/>
    <property type="match status" value="1"/>
</dbReference>
<dbReference type="InterPro" id="IPR050229">
    <property type="entry name" value="GlpE_sulfurtransferase"/>
</dbReference>
<dbReference type="Pfam" id="PF00581">
    <property type="entry name" value="Rhodanese"/>
    <property type="match status" value="1"/>
</dbReference>
<dbReference type="CDD" id="cd00158">
    <property type="entry name" value="RHOD"/>
    <property type="match status" value="1"/>
</dbReference>
<dbReference type="EMBL" id="JJMU01000002">
    <property type="protein sequence ID" value="KGE15976.1"/>
    <property type="molecule type" value="Genomic_DNA"/>
</dbReference>
<evidence type="ECO:0000313" key="3">
    <source>
        <dbReference type="Proteomes" id="UP000031802"/>
    </source>
</evidence>
<reference evidence="3" key="1">
    <citation type="submission" date="2014-04" db="EMBL/GenBank/DDBJ databases">
        <title>Whole-Genome optical mapping and complete genome sequence of Sphingobacterium deserti sp. nov., a new spaces isolated from desert in the west of China.</title>
        <authorList>
            <person name="Teng C."/>
            <person name="Zhou Z."/>
            <person name="Li X."/>
            <person name="Chen M."/>
            <person name="Lin M."/>
            <person name="Wang L."/>
            <person name="Su S."/>
            <person name="Zhang C."/>
            <person name="Zhang W."/>
        </authorList>
    </citation>
    <scope>NUCLEOTIDE SEQUENCE [LARGE SCALE GENOMIC DNA]</scope>
    <source>
        <strain evidence="3">ACCC05744</strain>
    </source>
</reference>
<name>A0A0B8T3X8_9SPHI</name>
<dbReference type="PANTHER" id="PTHR43031:SF1">
    <property type="entry name" value="PYRIDINE NUCLEOTIDE-DISULPHIDE OXIDOREDUCTASE"/>
    <property type="match status" value="1"/>
</dbReference>
<gene>
    <name evidence="2" type="ORF">DI53_0091</name>
</gene>
<organism evidence="2 3">
    <name type="scientific">Sphingobacterium deserti</name>
    <dbReference type="NCBI Taxonomy" id="1229276"/>
    <lineage>
        <taxon>Bacteria</taxon>
        <taxon>Pseudomonadati</taxon>
        <taxon>Bacteroidota</taxon>
        <taxon>Sphingobacteriia</taxon>
        <taxon>Sphingobacteriales</taxon>
        <taxon>Sphingobacteriaceae</taxon>
        <taxon>Sphingobacterium</taxon>
    </lineage>
</organism>
<dbReference type="PROSITE" id="PS50206">
    <property type="entry name" value="RHODANESE_3"/>
    <property type="match status" value="1"/>
</dbReference>
<dbReference type="Gene3D" id="3.40.250.10">
    <property type="entry name" value="Rhodanese-like domain"/>
    <property type="match status" value="1"/>
</dbReference>
<dbReference type="InterPro" id="IPR036873">
    <property type="entry name" value="Rhodanese-like_dom_sf"/>
</dbReference>
<dbReference type="InterPro" id="IPR001763">
    <property type="entry name" value="Rhodanese-like_dom"/>
</dbReference>
<evidence type="ECO:0000259" key="1">
    <source>
        <dbReference type="PROSITE" id="PS50206"/>
    </source>
</evidence>
<dbReference type="eggNOG" id="COG0607">
    <property type="taxonomic scope" value="Bacteria"/>
</dbReference>
<comment type="caution">
    <text evidence="2">The sequence shown here is derived from an EMBL/GenBank/DDBJ whole genome shotgun (WGS) entry which is preliminary data.</text>
</comment>
<sequence>MLLLAVSLQGAGTVFAQQSLSPTAFTDSITSSIPLVLDVRTPKEFEQGTLPRAQNFNWKNSEEFKQSAEKLDRSRPIYIFCQSGIRSARAARYLREQGFEVFELDGGLQQLTKEKEHTKHTTD</sequence>
<feature type="domain" description="Rhodanese" evidence="1">
    <location>
        <begin position="35"/>
        <end position="120"/>
    </location>
</feature>
<dbReference type="AlphaFoldDB" id="A0A0B8T3X8"/>
<protein>
    <submittedName>
        <fullName evidence="2">Rhodanese-like protein</fullName>
    </submittedName>
</protein>
<keyword evidence="3" id="KW-1185">Reference proteome</keyword>
<dbReference type="Proteomes" id="UP000031802">
    <property type="component" value="Unassembled WGS sequence"/>
</dbReference>
<dbReference type="PANTHER" id="PTHR43031">
    <property type="entry name" value="FAD-DEPENDENT OXIDOREDUCTASE"/>
    <property type="match status" value="1"/>
</dbReference>
<reference evidence="2 3" key="2">
    <citation type="journal article" date="2015" name="PLoS ONE">
        <title>Whole-Genome Optical Mapping and Finished Genome Sequence of Sphingobacterium deserti sp. nov., a New Species Isolated from the Western Desert of China.</title>
        <authorList>
            <person name="Teng C."/>
            <person name="Zhou Z."/>
            <person name="Molnar I."/>
            <person name="Li X."/>
            <person name="Tang R."/>
            <person name="Chen M."/>
            <person name="Wang L."/>
            <person name="Su S."/>
            <person name="Zhang W."/>
            <person name="Lin M."/>
        </authorList>
    </citation>
    <scope>NUCLEOTIDE SEQUENCE [LARGE SCALE GENOMIC DNA]</scope>
    <source>
        <strain evidence="3">ACCC05744</strain>
    </source>
</reference>
<accession>A0A0B8T3X8</accession>
<dbReference type="SMART" id="SM00450">
    <property type="entry name" value="RHOD"/>
    <property type="match status" value="1"/>
</dbReference>
<evidence type="ECO:0000313" key="2">
    <source>
        <dbReference type="EMBL" id="KGE15976.1"/>
    </source>
</evidence>
<proteinExistence type="predicted"/>
<dbReference type="PATRIC" id="fig|1229276.3.peg.97"/>